<evidence type="ECO:0000313" key="2">
    <source>
        <dbReference type="Proteomes" id="UP000565078"/>
    </source>
</evidence>
<organism evidence="1 2">
    <name type="scientific">Candidatus Iainarchaeum sp</name>
    <dbReference type="NCBI Taxonomy" id="3101447"/>
    <lineage>
        <taxon>Archaea</taxon>
        <taxon>Candidatus Iainarchaeota</taxon>
        <taxon>Candidatus Iainarchaeia</taxon>
        <taxon>Candidatus Iainarchaeales</taxon>
        <taxon>Candidatus Iainarchaeaceae</taxon>
        <taxon>Candidatus Iainarchaeum</taxon>
    </lineage>
</organism>
<feature type="non-terminal residue" evidence="1">
    <location>
        <position position="1"/>
    </location>
</feature>
<sequence length="193" mass="22063">RTYDVDGRRFAVVFELEVGKDVRGDVRPNVTMYVSKNAMPADLSSFNLRSENMAKLGFLSPWHRQIGGVMYPEGDKFMGKGLASFAQRMVEHHIKENWQKYENSHFLKIEPHEKFLLENTNLVSALSMLRKAGYEITGGVPVTEERKEIPGAEVMKLISERLGEIPPGHSKPGTFHDMLGFWVRLRKPFSKIK</sequence>
<reference evidence="2" key="1">
    <citation type="journal article" date="2020" name="bioRxiv">
        <title>A rank-normalized archaeal taxonomy based on genome phylogeny resolves widespread incomplete and uneven classifications.</title>
        <authorList>
            <person name="Rinke C."/>
            <person name="Chuvochina M."/>
            <person name="Mussig A.J."/>
            <person name="Chaumeil P.-A."/>
            <person name="Waite D.W."/>
            <person name="Whitman W.B."/>
            <person name="Parks D.H."/>
            <person name="Hugenholtz P."/>
        </authorList>
    </citation>
    <scope>NUCLEOTIDE SEQUENCE [LARGE SCALE GENOMIC DNA]</scope>
</reference>
<name>A0A7J4J0A5_9ARCH</name>
<protein>
    <submittedName>
        <fullName evidence="1">Uncharacterized protein</fullName>
    </submittedName>
</protein>
<dbReference type="EMBL" id="DUGC01000070">
    <property type="protein sequence ID" value="HIH09919.1"/>
    <property type="molecule type" value="Genomic_DNA"/>
</dbReference>
<proteinExistence type="predicted"/>
<comment type="caution">
    <text evidence="1">The sequence shown here is derived from an EMBL/GenBank/DDBJ whole genome shotgun (WGS) entry which is preliminary data.</text>
</comment>
<gene>
    <name evidence="1" type="ORF">HA254_04600</name>
</gene>
<dbReference type="Proteomes" id="UP000565078">
    <property type="component" value="Unassembled WGS sequence"/>
</dbReference>
<accession>A0A7J4J0A5</accession>
<dbReference type="AlphaFoldDB" id="A0A7J4J0A5"/>
<evidence type="ECO:0000313" key="1">
    <source>
        <dbReference type="EMBL" id="HIH09919.1"/>
    </source>
</evidence>